<protein>
    <submittedName>
        <fullName evidence="2">Uncharacterized protein</fullName>
    </submittedName>
</protein>
<proteinExistence type="predicted"/>
<evidence type="ECO:0000313" key="1">
    <source>
        <dbReference type="EMBL" id="KAK2941939.1"/>
    </source>
</evidence>
<reference evidence="2 3" key="1">
    <citation type="journal article" date="2022" name="bioRxiv">
        <title>Genomics of Preaxostyla Flagellates Illuminates Evolutionary Transitions and the Path Towards Mitochondrial Loss.</title>
        <authorList>
            <person name="Novak L.V.F."/>
            <person name="Treitli S.C."/>
            <person name="Pyrih J."/>
            <person name="Halakuc P."/>
            <person name="Pipaliya S.V."/>
            <person name="Vacek V."/>
            <person name="Brzon O."/>
            <person name="Soukal P."/>
            <person name="Eme L."/>
            <person name="Dacks J.B."/>
            <person name="Karnkowska A."/>
            <person name="Elias M."/>
            <person name="Hampl V."/>
        </authorList>
    </citation>
    <scope>NUCLEOTIDE SEQUENCE [LARGE SCALE GENOMIC DNA]</scope>
    <source>
        <strain evidence="2">NAU3</strain>
        <tissue evidence="2">Gut</tissue>
    </source>
</reference>
<name>A0ABQ9X5Q6_9EUKA</name>
<dbReference type="Proteomes" id="UP001281761">
    <property type="component" value="Unassembled WGS sequence"/>
</dbReference>
<dbReference type="EMBL" id="JARBJD010000448">
    <property type="protein sequence ID" value="KAK2941939.1"/>
    <property type="molecule type" value="Genomic_DNA"/>
</dbReference>
<accession>A0ABQ9X5Q6</accession>
<evidence type="ECO:0000313" key="2">
    <source>
        <dbReference type="EMBL" id="KAK2947047.1"/>
    </source>
</evidence>
<gene>
    <name evidence="2" type="ORF">BLNAU_18049</name>
    <name evidence="1" type="ORF">BLNAU_23141</name>
</gene>
<keyword evidence="3" id="KW-1185">Reference proteome</keyword>
<sequence>MRKQVNKFTTKPKPPIITLFVDDSSTFDDLTCGDLTNPCPSINKTWIIADGLGHNEITLKVLKETKETKSFVISKDLSVLIENGKNVNGIIRIPTTATHPVESALITVTEVGSIVTLKECVIDGVNISVPNSDSLTICEWTSGVIRLDNGATTIDWTKYLSPTVIEIKENFLRSDSTDEMKQQAAELCHTLRQLQSTSEGAQSIFISFPPFVEKNIMEPRCHSLHTTLARCTVPSASSPPPLSELPSASSTPRMLKVGGCFCKNARKACGDGGREGSVESDCPTEKLVAFGLSFFFRSSRHRRNVPRIPSVLSPFPLSPPPHRCPVFSAAQFTPLCTSERERETS</sequence>
<comment type="caution">
    <text evidence="2">The sequence shown here is derived from an EMBL/GenBank/DDBJ whole genome shotgun (WGS) entry which is preliminary data.</text>
</comment>
<organism evidence="2 3">
    <name type="scientific">Blattamonas nauphoetae</name>
    <dbReference type="NCBI Taxonomy" id="2049346"/>
    <lineage>
        <taxon>Eukaryota</taxon>
        <taxon>Metamonada</taxon>
        <taxon>Preaxostyla</taxon>
        <taxon>Oxymonadida</taxon>
        <taxon>Blattamonas</taxon>
    </lineage>
</organism>
<dbReference type="EMBL" id="JARBJD010000212">
    <property type="protein sequence ID" value="KAK2947047.1"/>
    <property type="molecule type" value="Genomic_DNA"/>
</dbReference>
<evidence type="ECO:0000313" key="3">
    <source>
        <dbReference type="Proteomes" id="UP001281761"/>
    </source>
</evidence>